<evidence type="ECO:0000313" key="6">
    <source>
        <dbReference type="Proteomes" id="UP000654075"/>
    </source>
</evidence>
<reference evidence="5" key="1">
    <citation type="submission" date="2021-02" db="EMBL/GenBank/DDBJ databases">
        <authorList>
            <person name="Dougan E. K."/>
            <person name="Rhodes N."/>
            <person name="Thang M."/>
            <person name="Chan C."/>
        </authorList>
    </citation>
    <scope>NUCLEOTIDE SEQUENCE</scope>
</reference>
<comment type="catalytic activity">
    <reaction evidence="3">
        <text>an N-acyl-L-alpha-aminoacyl-tRNA + H2O = an N-acyl-L-amino acid + a tRNA + H(+)</text>
        <dbReference type="Rhea" id="RHEA:54448"/>
        <dbReference type="Rhea" id="RHEA-COMP:10123"/>
        <dbReference type="Rhea" id="RHEA-COMP:13883"/>
        <dbReference type="ChEBI" id="CHEBI:15377"/>
        <dbReference type="ChEBI" id="CHEBI:15378"/>
        <dbReference type="ChEBI" id="CHEBI:59874"/>
        <dbReference type="ChEBI" id="CHEBI:78442"/>
        <dbReference type="ChEBI" id="CHEBI:138191"/>
        <dbReference type="EC" id="3.1.1.29"/>
    </reaction>
</comment>
<keyword evidence="6" id="KW-1185">Reference proteome</keyword>
<dbReference type="Gene3D" id="3.40.1490.10">
    <property type="entry name" value="Bit1"/>
    <property type="match status" value="1"/>
</dbReference>
<feature type="transmembrane region" description="Helical" evidence="4">
    <location>
        <begin position="370"/>
        <end position="389"/>
    </location>
</feature>
<gene>
    <name evidence="5" type="ORF">PGLA1383_LOCUS41908</name>
</gene>
<dbReference type="OrthoDB" id="444338at2759"/>
<dbReference type="AlphaFoldDB" id="A0A813GCH3"/>
<dbReference type="PANTHER" id="PTHR23248">
    <property type="entry name" value="PHOSPHOLIPID SCRAMBLASE-RELATED"/>
    <property type="match status" value="1"/>
</dbReference>
<dbReference type="SUPFAM" id="SSF102462">
    <property type="entry name" value="Peptidyl-tRNA hydrolase II"/>
    <property type="match status" value="1"/>
</dbReference>
<feature type="transmembrane region" description="Helical" evidence="4">
    <location>
        <begin position="235"/>
        <end position="256"/>
    </location>
</feature>
<organism evidence="5 6">
    <name type="scientific">Polarella glacialis</name>
    <name type="common">Dinoflagellate</name>
    <dbReference type="NCBI Taxonomy" id="89957"/>
    <lineage>
        <taxon>Eukaryota</taxon>
        <taxon>Sar</taxon>
        <taxon>Alveolata</taxon>
        <taxon>Dinophyceae</taxon>
        <taxon>Suessiales</taxon>
        <taxon>Suessiaceae</taxon>
        <taxon>Polarella</taxon>
    </lineage>
</organism>
<evidence type="ECO:0000256" key="1">
    <source>
        <dbReference type="ARBA" id="ARBA00005350"/>
    </source>
</evidence>
<dbReference type="GO" id="GO:0005886">
    <property type="term" value="C:plasma membrane"/>
    <property type="evidence" value="ECO:0007669"/>
    <property type="project" value="TreeGrafter"/>
</dbReference>
<accession>A0A813GCH3</accession>
<dbReference type="Pfam" id="PF01981">
    <property type="entry name" value="PTH2"/>
    <property type="match status" value="1"/>
</dbReference>
<name>A0A813GCH3_POLGL</name>
<keyword evidence="2" id="KW-0378">Hydrolase</keyword>
<dbReference type="InterPro" id="IPR005552">
    <property type="entry name" value="Scramblase"/>
</dbReference>
<dbReference type="GO" id="GO:0017128">
    <property type="term" value="F:phospholipid scramblase activity"/>
    <property type="evidence" value="ECO:0007669"/>
    <property type="project" value="InterPro"/>
</dbReference>
<evidence type="ECO:0000256" key="4">
    <source>
        <dbReference type="RuleBase" id="RU363116"/>
    </source>
</evidence>
<dbReference type="EMBL" id="CAJNNV010028495">
    <property type="protein sequence ID" value="CAE8624806.1"/>
    <property type="molecule type" value="Genomic_DNA"/>
</dbReference>
<comment type="caution">
    <text evidence="5">The sequence shown here is derived from an EMBL/GenBank/DDBJ whole genome shotgun (WGS) entry which is preliminary data.</text>
</comment>
<feature type="transmembrane region" description="Helical" evidence="4">
    <location>
        <begin position="343"/>
        <end position="364"/>
    </location>
</feature>
<comment type="similarity">
    <text evidence="1 4">Belongs to the phospholipid scramblase family.</text>
</comment>
<evidence type="ECO:0000313" key="5">
    <source>
        <dbReference type="EMBL" id="CAE8624806.1"/>
    </source>
</evidence>
<dbReference type="GO" id="GO:0004045">
    <property type="term" value="F:peptidyl-tRNA hydrolase activity"/>
    <property type="evidence" value="ECO:0007669"/>
    <property type="project" value="UniProtKB-EC"/>
</dbReference>
<evidence type="ECO:0000256" key="3">
    <source>
        <dbReference type="ARBA" id="ARBA00048707"/>
    </source>
</evidence>
<proteinExistence type="inferred from homology"/>
<evidence type="ECO:0000256" key="2">
    <source>
        <dbReference type="ARBA" id="ARBA00022801"/>
    </source>
</evidence>
<dbReference type="PANTHER" id="PTHR23248:SF9">
    <property type="entry name" value="PHOSPHOLIPID SCRAMBLASE"/>
    <property type="match status" value="1"/>
</dbReference>
<dbReference type="Proteomes" id="UP000654075">
    <property type="component" value="Unassembled WGS sequence"/>
</dbReference>
<dbReference type="Pfam" id="PF03803">
    <property type="entry name" value="Scramblase"/>
    <property type="match status" value="1"/>
</dbReference>
<sequence>MQEMAEVSGIQIKEKVRAVEALTAMLGQEIEMANKYVIQDLDTKRNLFTAVEQTDCFTMQLKQCCGDCAAWKVDILRGEQPVFKLERDWTLTCCCLNRPVLIVTDSTTGHEIGSIVDPFTCCNLKFNVDDEHGEEVVLVNGGCCQLGLCCPLPCGPCAKVQFDITSPNGGMVGQITKKVPGFLKFLVAPDVDNFEIDFGRVQDPKHKVLIMALAIFMDFKYFSTNDNAERMEDVAAVFCGGLLLGVVGGFFLCRYLSSAAGSSGSGAGAGTPEAMAGEMKMVLLVRNDLGMQKGKIAAQCGHAVLGAYHAALRQRSPFLDTWEASGAKKIALKAMTSYMAVRCIQHAIVLFTFFNLCNGVLFEFKVVSSLHSFFSPAIWDFPIIIIWLLKDFEQYVLGMNNAKQFLQAFGLERIQPVALLLP</sequence>
<keyword evidence="4" id="KW-0812">Transmembrane</keyword>
<dbReference type="InterPro" id="IPR002833">
    <property type="entry name" value="PTH2"/>
</dbReference>
<protein>
    <recommendedName>
        <fullName evidence="4">Phospholipid scramblase</fullName>
    </recommendedName>
</protein>
<keyword evidence="4" id="KW-0472">Membrane</keyword>
<dbReference type="InterPro" id="IPR023476">
    <property type="entry name" value="Pep_tRNA_hydro_II_dom_sf"/>
</dbReference>
<comment type="caution">
    <text evidence="4">Lacks conserved residue(s) required for the propagation of feature annotation.</text>
</comment>
<keyword evidence="4" id="KW-1133">Transmembrane helix</keyword>